<dbReference type="Proteomes" id="UP000321595">
    <property type="component" value="Chromosome"/>
</dbReference>
<dbReference type="InterPro" id="IPR016031">
    <property type="entry name" value="Trp_RNA-bd_attenuator-like_dom"/>
</dbReference>
<keyword evidence="2" id="KW-1185">Reference proteome</keyword>
<dbReference type="PANTHER" id="PTHR43657:SF1">
    <property type="entry name" value="ALTERED INHERITANCE OF MITOCHONDRIA PROTEIN 24, MITOCHONDRIAL"/>
    <property type="match status" value="1"/>
</dbReference>
<dbReference type="SUPFAM" id="SSF51219">
    <property type="entry name" value="TRAP-like"/>
    <property type="match status" value="1"/>
</dbReference>
<dbReference type="KEGG" id="bbae:FRD01_05860"/>
<dbReference type="InterPro" id="IPR036983">
    <property type="entry name" value="AIM24_sf"/>
</dbReference>
<dbReference type="OrthoDB" id="9779518at2"/>
<evidence type="ECO:0000313" key="2">
    <source>
        <dbReference type="Proteomes" id="UP000321595"/>
    </source>
</evidence>
<name>A0A5B8XM86_9DELT</name>
<dbReference type="AlphaFoldDB" id="A0A5B8XM86"/>
<accession>A0A5B8XM86</accession>
<reference evidence="1 2" key="1">
    <citation type="submission" date="2019-08" db="EMBL/GenBank/DDBJ databases">
        <authorList>
            <person name="Liang Q."/>
        </authorList>
    </citation>
    <scope>NUCLEOTIDE SEQUENCE [LARGE SCALE GENOMIC DNA]</scope>
    <source>
        <strain evidence="1 2">V1718</strain>
    </source>
</reference>
<protein>
    <submittedName>
        <fullName evidence="1">TIGR00266 family protein</fullName>
    </submittedName>
</protein>
<dbReference type="Gene3D" id="3.60.160.10">
    <property type="entry name" value="Mitochondrial biogenesis AIM24"/>
    <property type="match status" value="1"/>
</dbReference>
<gene>
    <name evidence="1" type="ORF">FRD01_05860</name>
</gene>
<dbReference type="InterPro" id="IPR002838">
    <property type="entry name" value="AIM24"/>
</dbReference>
<sequence length="233" mass="24812">MNHQITHDPSFSMLRVDLQPGEILVTEAGAMAAKSDHVQMEAKLTVRPDAGLGTTVGALFAAVIRRFLGGESFFVTHYSTSQPGTVWVTPTMSGSIVHRRLEAGQTIMLSAGAYVASTGDLDVMVQYGGIRGILAKEGAFFLKVVGNGGDLWFNSFGGIEAIDVNGSYMVDNGHIVGWEGNLQFDIKSAGGGLMGMMASGEGLVCEFNGQGRVYIQTRNMGSIISWLLPMMPS</sequence>
<dbReference type="Pfam" id="PF01987">
    <property type="entry name" value="AIM24"/>
    <property type="match status" value="1"/>
</dbReference>
<dbReference type="PANTHER" id="PTHR43657">
    <property type="entry name" value="TRYPTOPHAN RNA-BINDING ATTENUATOR PROTEIN-LIKE PROTEIN"/>
    <property type="match status" value="1"/>
</dbReference>
<dbReference type="RefSeq" id="WP_146958459.1">
    <property type="nucleotide sequence ID" value="NZ_CP042467.1"/>
</dbReference>
<proteinExistence type="predicted"/>
<dbReference type="EMBL" id="CP042467">
    <property type="protein sequence ID" value="QED26774.1"/>
    <property type="molecule type" value="Genomic_DNA"/>
</dbReference>
<evidence type="ECO:0000313" key="1">
    <source>
        <dbReference type="EMBL" id="QED26774.1"/>
    </source>
</evidence>
<dbReference type="NCBIfam" id="TIGR00266">
    <property type="entry name" value="TIGR00266 family protein"/>
    <property type="match status" value="1"/>
</dbReference>
<organism evidence="1 2">
    <name type="scientific">Microvenator marinus</name>
    <dbReference type="NCBI Taxonomy" id="2600177"/>
    <lineage>
        <taxon>Bacteria</taxon>
        <taxon>Deltaproteobacteria</taxon>
        <taxon>Bradymonadales</taxon>
        <taxon>Microvenatoraceae</taxon>
        <taxon>Microvenator</taxon>
    </lineage>
</organism>